<reference evidence="1 2" key="1">
    <citation type="submission" date="2019-03" db="EMBL/GenBank/DDBJ databases">
        <title>Genomic Encyclopedia of Type Strains, Phase IV (KMG-IV): sequencing the most valuable type-strain genomes for metagenomic binning, comparative biology and taxonomic classification.</title>
        <authorList>
            <person name="Goeker M."/>
        </authorList>
    </citation>
    <scope>NUCLEOTIDE SEQUENCE [LARGE SCALE GENOMIC DNA]</scope>
    <source>
        <strain evidence="1 2">DSM 29481</strain>
    </source>
</reference>
<keyword evidence="2" id="KW-1185">Reference proteome</keyword>
<dbReference type="Proteomes" id="UP000295773">
    <property type="component" value="Unassembled WGS sequence"/>
</dbReference>
<sequence length="288" mass="34384">MFETTRTYSEDQYIKKEELRKELSGVVLESVWQQIQEYRRIFRFTPYKEKPYYVTLNPYVIQKLSFCERLLLQYQQRHKKPTHSSTLTQAQRFYIEQQWPCDISETVKCFHIAIPQMYVQLICNTSIHVILRLFFLLQEHKESLLRAAELMLRCEGLCGLGDGELLQSLYRDILIEHQEHDLTYALLRFLEDLQLQISNRMVSLKRKSRQFLTYDAQTLQEVCPAMSLIQAAFYAKHHEAHHYYTIAQCMQEHDVCYETARTSMDGLVALGWYTKEKVGRKFVYYINS</sequence>
<organism evidence="1 2">
    <name type="scientific">Longicatena caecimuris</name>
    <dbReference type="NCBI Taxonomy" id="1796635"/>
    <lineage>
        <taxon>Bacteria</taxon>
        <taxon>Bacillati</taxon>
        <taxon>Bacillota</taxon>
        <taxon>Erysipelotrichia</taxon>
        <taxon>Erysipelotrichales</taxon>
        <taxon>Erysipelotrichaceae</taxon>
        <taxon>Longicatena</taxon>
    </lineage>
</organism>
<evidence type="ECO:0000313" key="2">
    <source>
        <dbReference type="Proteomes" id="UP000295773"/>
    </source>
</evidence>
<dbReference type="RefSeq" id="WP_132223392.1">
    <property type="nucleotide sequence ID" value="NZ_JANKBG010000001.1"/>
</dbReference>
<name>A0A4R3TM47_9FIRM</name>
<dbReference type="EMBL" id="SMBP01000001">
    <property type="protein sequence ID" value="TCU63589.1"/>
    <property type="molecule type" value="Genomic_DNA"/>
</dbReference>
<accession>A0A4R3TM47</accession>
<protein>
    <submittedName>
        <fullName evidence="1">Uncharacterized protein</fullName>
    </submittedName>
</protein>
<comment type="caution">
    <text evidence="1">The sequence shown here is derived from an EMBL/GenBank/DDBJ whole genome shotgun (WGS) entry which is preliminary data.</text>
</comment>
<proteinExistence type="predicted"/>
<dbReference type="AlphaFoldDB" id="A0A4R3TM47"/>
<evidence type="ECO:0000313" key="1">
    <source>
        <dbReference type="EMBL" id="TCU63589.1"/>
    </source>
</evidence>
<gene>
    <name evidence="1" type="ORF">EDD61_101243</name>
</gene>